<dbReference type="AlphaFoldDB" id="W1NTX7"/>
<sequence length="105" mass="11552">MGTIGSIINGRHWDLQSFCTSGSMLINVQRKGGILPIKYYLFMEKAYVFIPVLKIMSKLLLSLSASTGSLSCKIATSLEIGGNIASIAMLQTVIYVCTDFFLLFF</sequence>
<organism evidence="1 2">
    <name type="scientific">Amborella trichopoda</name>
    <dbReference type="NCBI Taxonomy" id="13333"/>
    <lineage>
        <taxon>Eukaryota</taxon>
        <taxon>Viridiplantae</taxon>
        <taxon>Streptophyta</taxon>
        <taxon>Embryophyta</taxon>
        <taxon>Tracheophyta</taxon>
        <taxon>Spermatophyta</taxon>
        <taxon>Magnoliopsida</taxon>
        <taxon>Amborellales</taxon>
        <taxon>Amborellaceae</taxon>
        <taxon>Amborella</taxon>
    </lineage>
</organism>
<dbReference type="Proteomes" id="UP000017836">
    <property type="component" value="Unassembled WGS sequence"/>
</dbReference>
<gene>
    <name evidence="1" type="ORF">AMTR_s00101p00046210</name>
</gene>
<evidence type="ECO:0000313" key="2">
    <source>
        <dbReference type="Proteomes" id="UP000017836"/>
    </source>
</evidence>
<proteinExistence type="predicted"/>
<dbReference type="HOGENOM" id="CLU_2240253_0_0_1"/>
<dbReference type="Gramene" id="ERM99017">
    <property type="protein sequence ID" value="ERM99017"/>
    <property type="gene ID" value="AMTR_s00101p00046210"/>
</dbReference>
<evidence type="ECO:0000313" key="1">
    <source>
        <dbReference type="EMBL" id="ERM99017.1"/>
    </source>
</evidence>
<keyword evidence="2" id="KW-1185">Reference proteome</keyword>
<protein>
    <submittedName>
        <fullName evidence="1">Uncharacterized protein</fullName>
    </submittedName>
</protein>
<name>W1NTX7_AMBTC</name>
<reference evidence="2" key="1">
    <citation type="journal article" date="2013" name="Science">
        <title>The Amborella genome and the evolution of flowering plants.</title>
        <authorList>
            <consortium name="Amborella Genome Project"/>
        </authorList>
    </citation>
    <scope>NUCLEOTIDE SEQUENCE [LARGE SCALE GENOMIC DNA]</scope>
</reference>
<dbReference type="EMBL" id="KI395058">
    <property type="protein sequence ID" value="ERM99017.1"/>
    <property type="molecule type" value="Genomic_DNA"/>
</dbReference>
<accession>W1NTX7</accession>